<organism evidence="6 7">
    <name type="scientific">Fulvimarina manganoxydans</name>
    <dbReference type="NCBI Taxonomy" id="937218"/>
    <lineage>
        <taxon>Bacteria</taxon>
        <taxon>Pseudomonadati</taxon>
        <taxon>Pseudomonadota</taxon>
        <taxon>Alphaproteobacteria</taxon>
        <taxon>Hyphomicrobiales</taxon>
        <taxon>Aurantimonadaceae</taxon>
        <taxon>Fulvimarina</taxon>
    </lineage>
</organism>
<dbReference type="PROSITE" id="PS50995">
    <property type="entry name" value="HTH_MARR_2"/>
    <property type="match status" value="1"/>
</dbReference>
<gene>
    <name evidence="6" type="ORF">SAMN06297251_12653</name>
</gene>
<keyword evidence="7" id="KW-1185">Reference proteome</keyword>
<dbReference type="RefSeq" id="WP_342170605.1">
    <property type="nucleotide sequence ID" value="NZ_FWXR01000026.1"/>
</dbReference>
<dbReference type="STRING" id="937218.SAMN06297251_12653"/>
<evidence type="ECO:0000256" key="2">
    <source>
        <dbReference type="ARBA" id="ARBA00023125"/>
    </source>
</evidence>
<dbReference type="PANTHER" id="PTHR42756">
    <property type="entry name" value="TRANSCRIPTIONAL REGULATOR, MARR"/>
    <property type="match status" value="1"/>
</dbReference>
<dbReference type="PRINTS" id="PR00598">
    <property type="entry name" value="HTHMARR"/>
</dbReference>
<name>A0A1W2EJ92_9HYPH</name>
<dbReference type="PROSITE" id="PS01117">
    <property type="entry name" value="HTH_MARR_1"/>
    <property type="match status" value="1"/>
</dbReference>
<dbReference type="InterPro" id="IPR000835">
    <property type="entry name" value="HTH_MarR-typ"/>
</dbReference>
<evidence type="ECO:0000259" key="5">
    <source>
        <dbReference type="PROSITE" id="PS50995"/>
    </source>
</evidence>
<keyword evidence="3" id="KW-0804">Transcription</keyword>
<dbReference type="InterPro" id="IPR023187">
    <property type="entry name" value="Tscrpt_reg_MarR-type_CS"/>
</dbReference>
<evidence type="ECO:0000256" key="1">
    <source>
        <dbReference type="ARBA" id="ARBA00023015"/>
    </source>
</evidence>
<keyword evidence="2" id="KW-0238">DNA-binding</keyword>
<feature type="region of interest" description="Disordered" evidence="4">
    <location>
        <begin position="167"/>
        <end position="186"/>
    </location>
</feature>
<dbReference type="InterPro" id="IPR036390">
    <property type="entry name" value="WH_DNA-bd_sf"/>
</dbReference>
<dbReference type="SUPFAM" id="SSF46785">
    <property type="entry name" value="Winged helix' DNA-binding domain"/>
    <property type="match status" value="1"/>
</dbReference>
<sequence>RPPGRSSRLSWLLLNGATQTQSSVSGNSIPEDLAYHTGRLARLFQATLYRHIRPLGLSPGAFPALLELARTDGLTQRQLVALLEIEQATVANTLVRMERDGLIVRKPHPDDRRAQTIWLTRRARMLMEEAVEAVDWVNDRAMADFSNEERDQFVDLTKRAIASLKSERSLPLSGGAGQGSDEAAPN</sequence>
<feature type="domain" description="HTH marR-type" evidence="5">
    <location>
        <begin position="30"/>
        <end position="162"/>
    </location>
</feature>
<evidence type="ECO:0000313" key="6">
    <source>
        <dbReference type="EMBL" id="SMD09675.1"/>
    </source>
</evidence>
<protein>
    <submittedName>
        <fullName evidence="6">Transcriptional regulator, MarR family</fullName>
    </submittedName>
</protein>
<dbReference type="GO" id="GO:0003700">
    <property type="term" value="F:DNA-binding transcription factor activity"/>
    <property type="evidence" value="ECO:0007669"/>
    <property type="project" value="InterPro"/>
</dbReference>
<dbReference type="EMBL" id="FWXR01000026">
    <property type="protein sequence ID" value="SMD09675.1"/>
    <property type="molecule type" value="Genomic_DNA"/>
</dbReference>
<feature type="non-terminal residue" evidence="6">
    <location>
        <position position="1"/>
    </location>
</feature>
<dbReference type="AlphaFoldDB" id="A0A1W2EJ92"/>
<proteinExistence type="predicted"/>
<dbReference type="Proteomes" id="UP000192656">
    <property type="component" value="Unassembled WGS sequence"/>
</dbReference>
<keyword evidence="1" id="KW-0805">Transcription regulation</keyword>
<evidence type="ECO:0000256" key="3">
    <source>
        <dbReference type="ARBA" id="ARBA00023163"/>
    </source>
</evidence>
<dbReference type="GO" id="GO:0003677">
    <property type="term" value="F:DNA binding"/>
    <property type="evidence" value="ECO:0007669"/>
    <property type="project" value="UniProtKB-KW"/>
</dbReference>
<dbReference type="Pfam" id="PF12802">
    <property type="entry name" value="MarR_2"/>
    <property type="match status" value="1"/>
</dbReference>
<dbReference type="PANTHER" id="PTHR42756:SF1">
    <property type="entry name" value="TRANSCRIPTIONAL REPRESSOR OF EMRAB OPERON"/>
    <property type="match status" value="1"/>
</dbReference>
<reference evidence="6 7" key="1">
    <citation type="submission" date="2017-04" db="EMBL/GenBank/DDBJ databases">
        <authorList>
            <person name="Afonso C.L."/>
            <person name="Miller P.J."/>
            <person name="Scott M.A."/>
            <person name="Spackman E."/>
            <person name="Goraichik I."/>
            <person name="Dimitrov K.M."/>
            <person name="Suarez D.L."/>
            <person name="Swayne D.E."/>
        </authorList>
    </citation>
    <scope>NUCLEOTIDE SEQUENCE [LARGE SCALE GENOMIC DNA]</scope>
    <source>
        <strain evidence="6 7">CGMCC 1.10972</strain>
    </source>
</reference>
<evidence type="ECO:0000256" key="4">
    <source>
        <dbReference type="SAM" id="MobiDB-lite"/>
    </source>
</evidence>
<dbReference type="Gene3D" id="1.10.10.10">
    <property type="entry name" value="Winged helix-like DNA-binding domain superfamily/Winged helix DNA-binding domain"/>
    <property type="match status" value="1"/>
</dbReference>
<dbReference type="SMART" id="SM00347">
    <property type="entry name" value="HTH_MARR"/>
    <property type="match status" value="1"/>
</dbReference>
<evidence type="ECO:0000313" key="7">
    <source>
        <dbReference type="Proteomes" id="UP000192656"/>
    </source>
</evidence>
<accession>A0A1W2EJ92</accession>
<dbReference type="InterPro" id="IPR036388">
    <property type="entry name" value="WH-like_DNA-bd_sf"/>
</dbReference>